<keyword evidence="1" id="KW-0732">Signal</keyword>
<dbReference type="AlphaFoldDB" id="M2NU81"/>
<dbReference type="Proteomes" id="UP000014137">
    <property type="component" value="Unassembled WGS sequence"/>
</dbReference>
<sequence length="106" mass="11430">MTTKWGRAVVGAMVLLISSCSSMAMMSEEQKMVELRRAGELGAGAHLTLLAELTVPTPETCLNNLKRFTGGAPWDEPYSATADWISLHGDYFVDSCVSGTPRVPNP</sequence>
<organism evidence="2 4">
    <name type="scientific">Amycolatopsis azurea DSM 43854</name>
    <dbReference type="NCBI Taxonomy" id="1238180"/>
    <lineage>
        <taxon>Bacteria</taxon>
        <taxon>Bacillati</taxon>
        <taxon>Actinomycetota</taxon>
        <taxon>Actinomycetes</taxon>
        <taxon>Pseudonocardiales</taxon>
        <taxon>Pseudonocardiaceae</taxon>
        <taxon>Amycolatopsis</taxon>
    </lineage>
</organism>
<reference evidence="3 5" key="2">
    <citation type="submission" date="2017-02" db="EMBL/GenBank/DDBJ databases">
        <title>Amycolatopsis azurea DSM 43854 draft genome.</title>
        <authorList>
            <person name="Mayilraj S."/>
        </authorList>
    </citation>
    <scope>NUCLEOTIDE SEQUENCE [LARGE SCALE GENOMIC DNA]</scope>
    <source>
        <strain evidence="3 5">DSM 43854</strain>
    </source>
</reference>
<evidence type="ECO:0000313" key="2">
    <source>
        <dbReference type="EMBL" id="EMD26049.1"/>
    </source>
</evidence>
<evidence type="ECO:0000313" key="4">
    <source>
        <dbReference type="Proteomes" id="UP000014137"/>
    </source>
</evidence>
<dbReference type="Proteomes" id="UP000188551">
    <property type="component" value="Unassembled WGS sequence"/>
</dbReference>
<evidence type="ECO:0000256" key="1">
    <source>
        <dbReference type="SAM" id="SignalP"/>
    </source>
</evidence>
<name>M2NU81_9PSEU</name>
<evidence type="ECO:0000313" key="3">
    <source>
        <dbReference type="EMBL" id="OOC01873.1"/>
    </source>
</evidence>
<evidence type="ECO:0000313" key="5">
    <source>
        <dbReference type="Proteomes" id="UP000188551"/>
    </source>
</evidence>
<dbReference type="EMBL" id="ANMG01000038">
    <property type="protein sequence ID" value="EMD26049.1"/>
    <property type="molecule type" value="Genomic_DNA"/>
</dbReference>
<comment type="caution">
    <text evidence="2">The sequence shown here is derived from an EMBL/GenBank/DDBJ whole genome shotgun (WGS) entry which is preliminary data.</text>
</comment>
<reference evidence="2 4" key="1">
    <citation type="submission" date="2012-10" db="EMBL/GenBank/DDBJ databases">
        <title>Genome assembly of Amycolatopsis azurea DSM 43854.</title>
        <authorList>
            <person name="Khatri I."/>
            <person name="Kaur I."/>
            <person name="Subramanian S."/>
            <person name="Mayilraj S."/>
        </authorList>
    </citation>
    <scope>NUCLEOTIDE SEQUENCE [LARGE SCALE GENOMIC DNA]</scope>
    <source>
        <strain evidence="2 4">DSM 43854</strain>
    </source>
</reference>
<dbReference type="OrthoDB" id="3637954at2"/>
<feature type="chain" id="PRO_5038410298" description="Lipoprotein" evidence="1">
    <location>
        <begin position="25"/>
        <end position="106"/>
    </location>
</feature>
<protein>
    <recommendedName>
        <fullName evidence="6">Lipoprotein</fullName>
    </recommendedName>
</protein>
<evidence type="ECO:0008006" key="6">
    <source>
        <dbReference type="Google" id="ProtNLM"/>
    </source>
</evidence>
<proteinExistence type="predicted"/>
<gene>
    <name evidence="3" type="ORF">B0293_36815</name>
    <name evidence="2" type="ORF">C791_3991</name>
</gene>
<dbReference type="PROSITE" id="PS51257">
    <property type="entry name" value="PROKAR_LIPOPROTEIN"/>
    <property type="match status" value="1"/>
</dbReference>
<dbReference type="EMBL" id="MUXN01000027">
    <property type="protein sequence ID" value="OOC01873.1"/>
    <property type="molecule type" value="Genomic_DNA"/>
</dbReference>
<dbReference type="PATRIC" id="fig|1238180.3.peg.4323"/>
<keyword evidence="5" id="KW-1185">Reference proteome</keyword>
<dbReference type="RefSeq" id="WP_005159138.1">
    <property type="nucleotide sequence ID" value="NZ_ANMG01000038.1"/>
</dbReference>
<accession>M2NU81</accession>
<feature type="signal peptide" evidence="1">
    <location>
        <begin position="1"/>
        <end position="24"/>
    </location>
</feature>